<evidence type="ECO:0000256" key="5">
    <source>
        <dbReference type="ARBA" id="ARBA00022989"/>
    </source>
</evidence>
<keyword evidence="6 9" id="KW-0472">Membrane</keyword>
<evidence type="ECO:0000313" key="10">
    <source>
        <dbReference type="EMBL" id="OYN87505.1"/>
    </source>
</evidence>
<feature type="transmembrane region" description="Helical" evidence="9">
    <location>
        <begin position="329"/>
        <end position="346"/>
    </location>
</feature>
<feature type="transmembrane region" description="Helical" evidence="9">
    <location>
        <begin position="293"/>
        <end position="317"/>
    </location>
</feature>
<dbReference type="EMBL" id="NMVI01000016">
    <property type="protein sequence ID" value="OYN87505.1"/>
    <property type="molecule type" value="Genomic_DNA"/>
</dbReference>
<keyword evidence="5 9" id="KW-1133">Transmembrane helix</keyword>
<evidence type="ECO:0000256" key="6">
    <source>
        <dbReference type="ARBA" id="ARBA00023136"/>
    </source>
</evidence>
<evidence type="ECO:0008006" key="12">
    <source>
        <dbReference type="Google" id="ProtNLM"/>
    </source>
</evidence>
<feature type="compositionally biased region" description="Low complexity" evidence="8">
    <location>
        <begin position="36"/>
        <end position="50"/>
    </location>
</feature>
<evidence type="ECO:0000313" key="11">
    <source>
        <dbReference type="Proteomes" id="UP000216533"/>
    </source>
</evidence>
<feature type="transmembrane region" description="Helical" evidence="9">
    <location>
        <begin position="159"/>
        <end position="176"/>
    </location>
</feature>
<reference evidence="10 11" key="1">
    <citation type="submission" date="2017-07" db="EMBL/GenBank/DDBJ databases">
        <title>Draft whole genome sequences of clinical Proprionibacteriaceae strains.</title>
        <authorList>
            <person name="Bernier A.-M."/>
            <person name="Bernard K."/>
            <person name="Domingo M.-C."/>
        </authorList>
    </citation>
    <scope>NUCLEOTIDE SEQUENCE [LARGE SCALE GENOMIC DNA]</scope>
    <source>
        <strain evidence="10 11">NML 160184</strain>
    </source>
</reference>
<dbReference type="GO" id="GO:0016758">
    <property type="term" value="F:hexosyltransferase activity"/>
    <property type="evidence" value="ECO:0007669"/>
    <property type="project" value="InterPro"/>
</dbReference>
<feature type="region of interest" description="Disordered" evidence="8">
    <location>
        <begin position="428"/>
        <end position="449"/>
    </location>
</feature>
<dbReference type="Proteomes" id="UP000216533">
    <property type="component" value="Unassembled WGS sequence"/>
</dbReference>
<evidence type="ECO:0000256" key="9">
    <source>
        <dbReference type="SAM" id="Phobius"/>
    </source>
</evidence>
<dbReference type="AlphaFoldDB" id="A0A255ED95"/>
<evidence type="ECO:0000256" key="8">
    <source>
        <dbReference type="SAM" id="MobiDB-lite"/>
    </source>
</evidence>
<sequence>MQPDPAQRAGLLRRLRRHQGRPVVAGRGRPRQDLVTSTSGSSGSSTTAPSTPRTIVAWGFGAVLVLYAGLAQARIVPLLGEHPAGEDFAVYQRAGQAIWSGGDPYLTHEGFPFIYPPIAAWLFGPLALLSVPVGLALWSAVSALLTWWITWRAGVRRSLLSAGIAAVVLLAAAPFTRTVSLGQLGVLLTAAALLDFGRPAGRPGGWWRGIATGVASAVKLTPALFPVWALLSRQRRVAMVAILTAMALTLVGLIASPGLTWDFAMGLLRGETGIGDRANSISNQSVGAALRRLFGSSTAVSVLTVAVSLAAVVAALLAARRWHQAGRELFAVCLVGVATLVVSPVSWVHHHIWVLPLAVVLILEGRGIGPARWIGLAWAAWLAFFPPRLVPTDPEVWVYPWYLDLLGAVSVVLALALLVAALLSTPRIPSPASSSPAGTSPTSEPPAVG</sequence>
<evidence type="ECO:0000256" key="3">
    <source>
        <dbReference type="ARBA" id="ARBA00022679"/>
    </source>
</evidence>
<gene>
    <name evidence="10" type="ORF">CGZ92_07260</name>
</gene>
<feature type="transmembrane region" description="Helical" evidence="9">
    <location>
        <begin position="401"/>
        <end position="423"/>
    </location>
</feature>
<evidence type="ECO:0000256" key="2">
    <source>
        <dbReference type="ARBA" id="ARBA00022475"/>
    </source>
</evidence>
<evidence type="ECO:0000256" key="1">
    <source>
        <dbReference type="ARBA" id="ARBA00004651"/>
    </source>
</evidence>
<name>A0A255ED95_9ACTN</name>
<protein>
    <recommendedName>
        <fullName evidence="12">DUF2029 domain-containing protein</fullName>
    </recommendedName>
</protein>
<keyword evidence="3" id="KW-0808">Transferase</keyword>
<evidence type="ECO:0000256" key="7">
    <source>
        <dbReference type="ARBA" id="ARBA00024033"/>
    </source>
</evidence>
<feature type="region of interest" description="Disordered" evidence="8">
    <location>
        <begin position="19"/>
        <end position="50"/>
    </location>
</feature>
<dbReference type="Pfam" id="PF09594">
    <property type="entry name" value="GT87"/>
    <property type="match status" value="1"/>
</dbReference>
<comment type="caution">
    <text evidence="10">The sequence shown here is derived from an EMBL/GenBank/DDBJ whole genome shotgun (WGS) entry which is preliminary data.</text>
</comment>
<organism evidence="10 11">
    <name type="scientific">Parenemella sanctibonifatiensis</name>
    <dbReference type="NCBI Taxonomy" id="2016505"/>
    <lineage>
        <taxon>Bacteria</taxon>
        <taxon>Bacillati</taxon>
        <taxon>Actinomycetota</taxon>
        <taxon>Actinomycetes</taxon>
        <taxon>Propionibacteriales</taxon>
        <taxon>Propionibacteriaceae</taxon>
        <taxon>Parenemella</taxon>
    </lineage>
</organism>
<feature type="transmembrane region" description="Helical" evidence="9">
    <location>
        <begin position="206"/>
        <end position="231"/>
    </location>
</feature>
<comment type="subcellular location">
    <subcellularLocation>
        <location evidence="1">Cell membrane</location>
        <topology evidence="1">Multi-pass membrane protein</topology>
    </subcellularLocation>
</comment>
<keyword evidence="4 9" id="KW-0812">Transmembrane</keyword>
<keyword evidence="2" id="KW-1003">Cell membrane</keyword>
<dbReference type="GO" id="GO:0005886">
    <property type="term" value="C:plasma membrane"/>
    <property type="evidence" value="ECO:0007669"/>
    <property type="project" value="UniProtKB-SubCell"/>
</dbReference>
<feature type="transmembrane region" description="Helical" evidence="9">
    <location>
        <begin position="55"/>
        <end position="75"/>
    </location>
</feature>
<evidence type="ECO:0000256" key="4">
    <source>
        <dbReference type="ARBA" id="ARBA00022692"/>
    </source>
</evidence>
<accession>A0A255ED95</accession>
<proteinExistence type="inferred from homology"/>
<dbReference type="InterPro" id="IPR018584">
    <property type="entry name" value="GT87"/>
</dbReference>
<feature type="transmembrane region" description="Helical" evidence="9">
    <location>
        <begin position="238"/>
        <end position="259"/>
    </location>
</feature>
<feature type="transmembrane region" description="Helical" evidence="9">
    <location>
        <begin position="118"/>
        <end position="147"/>
    </location>
</feature>
<comment type="similarity">
    <text evidence="7">Belongs to the glycosyltransferase 87 family.</text>
</comment>